<dbReference type="InterPro" id="IPR019861">
    <property type="entry name" value="PorP/SprF_Bacteroidetes"/>
</dbReference>
<evidence type="ECO:0000313" key="1">
    <source>
        <dbReference type="EMBL" id="RXK52614.1"/>
    </source>
</evidence>
<organism evidence="1 2">
    <name type="scientific">Aquirufa rosea</name>
    <dbReference type="NCBI Taxonomy" id="2509241"/>
    <lineage>
        <taxon>Bacteria</taxon>
        <taxon>Pseudomonadati</taxon>
        <taxon>Bacteroidota</taxon>
        <taxon>Cytophagia</taxon>
        <taxon>Cytophagales</taxon>
        <taxon>Flectobacillaceae</taxon>
        <taxon>Aquirufa</taxon>
    </lineage>
</organism>
<protein>
    <submittedName>
        <fullName evidence="1">Type IX secretion system membrane protein PorP/SprF</fullName>
    </submittedName>
</protein>
<dbReference type="EMBL" id="SDHY01000001">
    <property type="protein sequence ID" value="RXK52614.1"/>
    <property type="molecule type" value="Genomic_DNA"/>
</dbReference>
<dbReference type="Proteomes" id="UP000289455">
    <property type="component" value="Unassembled WGS sequence"/>
</dbReference>
<dbReference type="AlphaFoldDB" id="A0A4Q1C2W3"/>
<proteinExistence type="predicted"/>
<keyword evidence="2" id="KW-1185">Reference proteome</keyword>
<reference evidence="1 2" key="1">
    <citation type="submission" date="2019-01" db="EMBL/GenBank/DDBJ databases">
        <title>Cytophagaceae bacterium strain CAR-16.</title>
        <authorList>
            <person name="Chen W.-M."/>
        </authorList>
    </citation>
    <scope>NUCLEOTIDE SEQUENCE [LARGE SCALE GENOMIC DNA]</scope>
    <source>
        <strain evidence="1 2">CAR-16</strain>
    </source>
</reference>
<evidence type="ECO:0000313" key="2">
    <source>
        <dbReference type="Proteomes" id="UP000289455"/>
    </source>
</evidence>
<dbReference type="OrthoDB" id="1114455at2"/>
<gene>
    <name evidence="1" type="ORF">ESB04_02900</name>
</gene>
<comment type="caution">
    <text evidence="1">The sequence shown here is derived from an EMBL/GenBank/DDBJ whole genome shotgun (WGS) entry which is preliminary data.</text>
</comment>
<dbReference type="Pfam" id="PF11751">
    <property type="entry name" value="PorP_SprF"/>
    <property type="match status" value="1"/>
</dbReference>
<name>A0A4Q1C2W3_9BACT</name>
<accession>A0A4Q1C2W3</accession>
<sequence>MILMRQILVTIFSCLALTVMAQQESLRMVYPFIPLSINPAEAGNKGVASVTGIFRRKPLFQQTGGATSSQQYFSFDMPIQQEKWGIGFLAYNTDQSYSLMGGGVAANLGLAGILSKRFVVAKGQNLQLGLNLGLNQYPILGRNGTSEFGGSLGFGVAYQFDKLEIGLSRPTQSLRNLEWSNPNPIYARMAYTLPAGQGNWLKFGALMRHQIADTRVDLHGTFWWQEKLGLGLWWQNTGSEFSNEALLGSIEVPLGRNFRVGYAYDFLGRNSVYFTPGTSNTGTSSVQTAASGYHQIFIRYEIDLGNGKIANFRL</sequence>